<comment type="caution">
    <text evidence="1">The sequence shown here is derived from an EMBL/GenBank/DDBJ whole genome shotgun (WGS) entry which is preliminary data.</text>
</comment>
<organism evidence="1 2">
    <name type="scientific">Rhizoctonia solani</name>
    <dbReference type="NCBI Taxonomy" id="456999"/>
    <lineage>
        <taxon>Eukaryota</taxon>
        <taxon>Fungi</taxon>
        <taxon>Dikarya</taxon>
        <taxon>Basidiomycota</taxon>
        <taxon>Agaricomycotina</taxon>
        <taxon>Agaricomycetes</taxon>
        <taxon>Cantharellales</taxon>
        <taxon>Ceratobasidiaceae</taxon>
        <taxon>Rhizoctonia</taxon>
    </lineage>
</organism>
<evidence type="ECO:0000313" key="2">
    <source>
        <dbReference type="Proteomes" id="UP000663841"/>
    </source>
</evidence>
<dbReference type="Proteomes" id="UP000663841">
    <property type="component" value="Unassembled WGS sequence"/>
</dbReference>
<evidence type="ECO:0000313" key="1">
    <source>
        <dbReference type="EMBL" id="CAE6458102.1"/>
    </source>
</evidence>
<name>A0A8H3BKL2_9AGAM</name>
<sequence length="260" mass="29284">MSNPQSDKIHPIWGRSIQEYTRSYSWASLAANCQVPVDETNRATRREVALHTIEQISMIDYSGIDNPLSSEIVNRVTLEKLECVLELTRFPGELDNFVVPSLVAGCITLMSSIKPSPLSYEYGYLCFRVLVIALNTCLLKHGRNPNEALRIPNIFGPNYLADLWSETAALLRAELGGISEIFFEMPDMRPGPRAAPHLEAMRLDILLTLLHSDQKNFTILLKEANSLGLSGLIYVLLKFVEKNKADMNEERLQEFSTVID</sequence>
<dbReference type="EMBL" id="CAJMWW010000214">
    <property type="protein sequence ID" value="CAE6458102.1"/>
    <property type="molecule type" value="Genomic_DNA"/>
</dbReference>
<proteinExistence type="predicted"/>
<protein>
    <submittedName>
        <fullName evidence="1">Uncharacterized protein</fullName>
    </submittedName>
</protein>
<accession>A0A8H3BKL2</accession>
<gene>
    <name evidence="1" type="ORF">RDB_LOCUS143304</name>
</gene>
<dbReference type="AlphaFoldDB" id="A0A8H3BKL2"/>
<reference evidence="1" key="1">
    <citation type="submission" date="2021-01" db="EMBL/GenBank/DDBJ databases">
        <authorList>
            <person name="Kaushik A."/>
        </authorList>
    </citation>
    <scope>NUCLEOTIDE SEQUENCE</scope>
    <source>
        <strain evidence="1">AG3-T5</strain>
    </source>
</reference>